<keyword evidence="3" id="KW-1185">Reference proteome</keyword>
<feature type="region of interest" description="Disordered" evidence="1">
    <location>
        <begin position="53"/>
        <end position="76"/>
    </location>
</feature>
<protein>
    <submittedName>
        <fullName evidence="2">Uncharacterized protein</fullName>
    </submittedName>
</protein>
<proteinExistence type="predicted"/>
<organism evidence="2 3">
    <name type="scientific">Danionella cerebrum</name>
    <dbReference type="NCBI Taxonomy" id="2873325"/>
    <lineage>
        <taxon>Eukaryota</taxon>
        <taxon>Metazoa</taxon>
        <taxon>Chordata</taxon>
        <taxon>Craniata</taxon>
        <taxon>Vertebrata</taxon>
        <taxon>Euteleostomi</taxon>
        <taxon>Actinopterygii</taxon>
        <taxon>Neopterygii</taxon>
        <taxon>Teleostei</taxon>
        <taxon>Ostariophysi</taxon>
        <taxon>Cypriniformes</taxon>
        <taxon>Danionidae</taxon>
        <taxon>Danioninae</taxon>
        <taxon>Danionella</taxon>
    </lineage>
</organism>
<gene>
    <name evidence="2" type="ORF">DNTS_009304</name>
</gene>
<evidence type="ECO:0000313" key="2">
    <source>
        <dbReference type="EMBL" id="TRY86271.1"/>
    </source>
</evidence>
<dbReference type="OrthoDB" id="9939725at2759"/>
<dbReference type="EMBL" id="SRMA01026232">
    <property type="protein sequence ID" value="TRY86271.1"/>
    <property type="molecule type" value="Genomic_DNA"/>
</dbReference>
<sequence length="113" mass="11962">MESNICDSSRNSTFPAVVKSTRTMIPEEVVLTDILEQEMKKTLGGCCEEAAERSQIPATGPRLPGQGVDNVSENSGSRIEVSSCGIYRPDVGLRGHLMKAAVHGLGEASEGVS</sequence>
<name>A0A553Q8L7_9TELE</name>
<dbReference type="AlphaFoldDB" id="A0A553Q8L7"/>
<evidence type="ECO:0000256" key="1">
    <source>
        <dbReference type="SAM" id="MobiDB-lite"/>
    </source>
</evidence>
<accession>A0A553Q8L7</accession>
<evidence type="ECO:0000313" key="3">
    <source>
        <dbReference type="Proteomes" id="UP000316079"/>
    </source>
</evidence>
<dbReference type="Proteomes" id="UP000316079">
    <property type="component" value="Unassembled WGS sequence"/>
</dbReference>
<comment type="caution">
    <text evidence="2">The sequence shown here is derived from an EMBL/GenBank/DDBJ whole genome shotgun (WGS) entry which is preliminary data.</text>
</comment>
<reference evidence="2 3" key="1">
    <citation type="journal article" date="2019" name="Sci. Data">
        <title>Hybrid genome assembly and annotation of Danionella translucida.</title>
        <authorList>
            <person name="Kadobianskyi M."/>
            <person name="Schulze L."/>
            <person name="Schuelke M."/>
            <person name="Judkewitz B."/>
        </authorList>
    </citation>
    <scope>NUCLEOTIDE SEQUENCE [LARGE SCALE GENOMIC DNA]</scope>
    <source>
        <strain evidence="2 3">Bolton</strain>
    </source>
</reference>